<evidence type="ECO:0000256" key="5">
    <source>
        <dbReference type="ARBA" id="ARBA00022692"/>
    </source>
</evidence>
<organism evidence="13 14">
    <name type="scientific">Merluccius polli</name>
    <name type="common">Benguela hake</name>
    <name type="synonym">Merluccius cadenati</name>
    <dbReference type="NCBI Taxonomy" id="89951"/>
    <lineage>
        <taxon>Eukaryota</taxon>
        <taxon>Metazoa</taxon>
        <taxon>Chordata</taxon>
        <taxon>Craniata</taxon>
        <taxon>Vertebrata</taxon>
        <taxon>Euteleostomi</taxon>
        <taxon>Actinopterygii</taxon>
        <taxon>Neopterygii</taxon>
        <taxon>Teleostei</taxon>
        <taxon>Neoteleostei</taxon>
        <taxon>Acanthomorphata</taxon>
        <taxon>Zeiogadaria</taxon>
        <taxon>Gadariae</taxon>
        <taxon>Gadiformes</taxon>
        <taxon>Gadoidei</taxon>
        <taxon>Merlucciidae</taxon>
        <taxon>Merluccius</taxon>
    </lineage>
</organism>
<evidence type="ECO:0000256" key="8">
    <source>
        <dbReference type="ARBA" id="ARBA00023136"/>
    </source>
</evidence>
<keyword evidence="14" id="KW-1185">Reference proteome</keyword>
<dbReference type="InterPro" id="IPR023271">
    <property type="entry name" value="Aquaporin-like"/>
</dbReference>
<protein>
    <submittedName>
        <fullName evidence="13">Aquaporin-4</fullName>
    </submittedName>
</protein>
<keyword evidence="9" id="KW-0325">Glycoprotein</keyword>
<feature type="compositionally biased region" description="Basic and acidic residues" evidence="11">
    <location>
        <begin position="37"/>
        <end position="52"/>
    </location>
</feature>
<feature type="transmembrane region" description="Helical" evidence="12">
    <location>
        <begin position="104"/>
        <end position="126"/>
    </location>
</feature>
<evidence type="ECO:0000313" key="13">
    <source>
        <dbReference type="EMBL" id="KAK0151736.1"/>
    </source>
</evidence>
<feature type="region of interest" description="Disordered" evidence="11">
    <location>
        <begin position="1"/>
        <end position="52"/>
    </location>
</feature>
<comment type="caution">
    <text evidence="13">The sequence shown here is derived from an EMBL/GenBank/DDBJ whole genome shotgun (WGS) entry which is preliminary data.</text>
</comment>
<dbReference type="PRINTS" id="PR00783">
    <property type="entry name" value="MINTRINSICP"/>
</dbReference>
<keyword evidence="7 12" id="KW-1133">Transmembrane helix</keyword>
<evidence type="ECO:0000256" key="11">
    <source>
        <dbReference type="SAM" id="MobiDB-lite"/>
    </source>
</evidence>
<evidence type="ECO:0000256" key="12">
    <source>
        <dbReference type="SAM" id="Phobius"/>
    </source>
</evidence>
<dbReference type="GO" id="GO:0015250">
    <property type="term" value="F:water channel activity"/>
    <property type="evidence" value="ECO:0007669"/>
    <property type="project" value="TreeGrafter"/>
</dbReference>
<evidence type="ECO:0000256" key="4">
    <source>
        <dbReference type="ARBA" id="ARBA00022553"/>
    </source>
</evidence>
<evidence type="ECO:0000256" key="2">
    <source>
        <dbReference type="ARBA" id="ARBA00006175"/>
    </source>
</evidence>
<comment type="subcellular location">
    <subcellularLocation>
        <location evidence="1">Basolateral cell membrane</location>
        <topology evidence="1">Multi-pass membrane protein</topology>
    </subcellularLocation>
</comment>
<dbReference type="PANTHER" id="PTHR19139">
    <property type="entry name" value="AQUAPORIN TRANSPORTER"/>
    <property type="match status" value="1"/>
</dbReference>
<sequence>MLDKVTKLGRKMTGTERQREPSTRTHASPRINPVHVAHRDSDARHEKRERDMTESRAALARLRTCWGRLYLPEPLDTLSRRVAILPLSQQSHDCFQRRVDPGLLALRCVLIFVLFSLGSTISWTVAEEVERPPCAQPGAHLPLCFGLSIATLVQCFGHISGAHLNPAVTAAMVVTKNPEPGQSRLLPAGPVSRLCGGSCRSGTVNTSISAATPWGCGSLHYFQLVFTVFASCDPKRSDLSGSPALAIGLSVCIGHLFAVNPLYWSQHEPSPFLWSCHGHLELGKPWHLSTEYLFCCPNPELKKHYSQARVQGAIHLKPSTGRSRPGPAPTCWENSHFSLLWTWERAERRRGEQEIEVSGATKATLQTAITLL</sequence>
<evidence type="ECO:0000256" key="3">
    <source>
        <dbReference type="ARBA" id="ARBA00022475"/>
    </source>
</evidence>
<dbReference type="SUPFAM" id="SSF81338">
    <property type="entry name" value="Aquaporin-like"/>
    <property type="match status" value="1"/>
</dbReference>
<keyword evidence="8 12" id="KW-0472">Membrane</keyword>
<dbReference type="PANTHER" id="PTHR19139:SF34">
    <property type="entry name" value="AQUAPORIN-4"/>
    <property type="match status" value="1"/>
</dbReference>
<dbReference type="Pfam" id="PF00230">
    <property type="entry name" value="MIP"/>
    <property type="match status" value="1"/>
</dbReference>
<dbReference type="EMBL" id="JAOPHQ010001171">
    <property type="protein sequence ID" value="KAK0151736.1"/>
    <property type="molecule type" value="Genomic_DNA"/>
</dbReference>
<accession>A0AA47N514</accession>
<feature type="compositionally biased region" description="Basic and acidic residues" evidence="11">
    <location>
        <begin position="13"/>
        <end position="23"/>
    </location>
</feature>
<gene>
    <name evidence="13" type="primary">AQP4_2</name>
    <name evidence="13" type="ORF">N1851_006963</name>
</gene>
<evidence type="ECO:0000313" key="14">
    <source>
        <dbReference type="Proteomes" id="UP001174136"/>
    </source>
</evidence>
<keyword evidence="4" id="KW-0597">Phosphoprotein</keyword>
<evidence type="ECO:0000256" key="1">
    <source>
        <dbReference type="ARBA" id="ARBA00004554"/>
    </source>
</evidence>
<keyword evidence="10" id="KW-0813">Transport</keyword>
<evidence type="ECO:0000256" key="6">
    <source>
        <dbReference type="ARBA" id="ARBA00022737"/>
    </source>
</evidence>
<dbReference type="GO" id="GO:0016323">
    <property type="term" value="C:basolateral plasma membrane"/>
    <property type="evidence" value="ECO:0007669"/>
    <property type="project" value="UniProtKB-SubCell"/>
</dbReference>
<dbReference type="Gene3D" id="1.20.1080.10">
    <property type="entry name" value="Glycerol uptake facilitator protein"/>
    <property type="match status" value="1"/>
</dbReference>
<dbReference type="InterPro" id="IPR000425">
    <property type="entry name" value="MIP"/>
</dbReference>
<evidence type="ECO:0000256" key="7">
    <source>
        <dbReference type="ARBA" id="ARBA00022989"/>
    </source>
</evidence>
<name>A0AA47N514_MERPO</name>
<evidence type="ECO:0000256" key="10">
    <source>
        <dbReference type="RuleBase" id="RU000477"/>
    </source>
</evidence>
<proteinExistence type="inferred from homology"/>
<dbReference type="AlphaFoldDB" id="A0AA47N514"/>
<evidence type="ECO:0000256" key="9">
    <source>
        <dbReference type="ARBA" id="ARBA00023180"/>
    </source>
</evidence>
<dbReference type="Proteomes" id="UP001174136">
    <property type="component" value="Unassembled WGS sequence"/>
</dbReference>
<dbReference type="InterPro" id="IPR034294">
    <property type="entry name" value="Aquaporin_transptr"/>
</dbReference>
<keyword evidence="6" id="KW-0677">Repeat</keyword>
<reference evidence="13" key="1">
    <citation type="journal article" date="2023" name="Front. Mar. Sci.">
        <title>A new Merluccius polli reference genome to investigate the effects of global change in West African waters.</title>
        <authorList>
            <person name="Mateo J.L."/>
            <person name="Blanco-Fernandez C."/>
            <person name="Garcia-Vazquez E."/>
            <person name="Machado-Schiaffino G."/>
        </authorList>
    </citation>
    <scope>NUCLEOTIDE SEQUENCE</scope>
    <source>
        <strain evidence="13">C29</strain>
        <tissue evidence="13">Fin</tissue>
    </source>
</reference>
<keyword evidence="3" id="KW-1003">Cell membrane</keyword>
<comment type="similarity">
    <text evidence="2 10">Belongs to the MIP/aquaporin (TC 1.A.8) family.</text>
</comment>
<keyword evidence="5 10" id="KW-0812">Transmembrane</keyword>